<dbReference type="Gene3D" id="3.40.50.2300">
    <property type="match status" value="1"/>
</dbReference>
<evidence type="ECO:0000313" key="5">
    <source>
        <dbReference type="Proteomes" id="UP000565078"/>
    </source>
</evidence>
<feature type="domain" description="Response regulatory" evidence="3">
    <location>
        <begin position="3"/>
        <end position="117"/>
    </location>
</feature>
<dbReference type="EMBL" id="DUGC01000036">
    <property type="protein sequence ID" value="HIH09428.1"/>
    <property type="molecule type" value="Genomic_DNA"/>
</dbReference>
<dbReference type="SUPFAM" id="SSF52172">
    <property type="entry name" value="CheY-like"/>
    <property type="match status" value="1"/>
</dbReference>
<evidence type="ECO:0000256" key="2">
    <source>
        <dbReference type="ARBA" id="ARBA00023012"/>
    </source>
</evidence>
<dbReference type="InterPro" id="IPR001789">
    <property type="entry name" value="Sig_transdc_resp-reg_receiver"/>
</dbReference>
<evidence type="ECO:0000256" key="1">
    <source>
        <dbReference type="ARBA" id="ARBA00022553"/>
    </source>
</evidence>
<evidence type="ECO:0000313" key="4">
    <source>
        <dbReference type="EMBL" id="HIH09428.1"/>
    </source>
</evidence>
<dbReference type="GO" id="GO:0000160">
    <property type="term" value="P:phosphorelay signal transduction system"/>
    <property type="evidence" value="ECO:0007669"/>
    <property type="project" value="UniProtKB-KW"/>
</dbReference>
<keyword evidence="1" id="KW-0597">Phosphoprotein</keyword>
<dbReference type="InterPro" id="IPR050595">
    <property type="entry name" value="Bact_response_regulator"/>
</dbReference>
<evidence type="ECO:0000259" key="3">
    <source>
        <dbReference type="PROSITE" id="PS50110"/>
    </source>
</evidence>
<accession>A0A7J4IV62</accession>
<proteinExistence type="predicted"/>
<dbReference type="PANTHER" id="PTHR44591:SF14">
    <property type="entry name" value="PROTEIN PILG"/>
    <property type="match status" value="1"/>
</dbReference>
<comment type="caution">
    <text evidence="4">The sequence shown here is derived from an EMBL/GenBank/DDBJ whole genome shotgun (WGS) entry which is preliminary data.</text>
</comment>
<dbReference type="PANTHER" id="PTHR44591">
    <property type="entry name" value="STRESS RESPONSE REGULATOR PROTEIN 1"/>
    <property type="match status" value="1"/>
</dbReference>
<sequence length="118" mass="12853">MTKILVVDDSAFMRKILTGILQKAGYNEVCEASDGDEAVDVFLQQKPDVTLLDIIMPHSGIEALSEILSKSAAAKVIMITAVGQEGIMKETMDIGAIDYIIKPFREEKVIAAVRRALS</sequence>
<organism evidence="4 5">
    <name type="scientific">Candidatus Iainarchaeum sp</name>
    <dbReference type="NCBI Taxonomy" id="3101447"/>
    <lineage>
        <taxon>Archaea</taxon>
        <taxon>Candidatus Iainarchaeota</taxon>
        <taxon>Candidatus Iainarchaeia</taxon>
        <taxon>Candidatus Iainarchaeales</taxon>
        <taxon>Candidatus Iainarchaeaceae</taxon>
        <taxon>Candidatus Iainarchaeum</taxon>
    </lineage>
</organism>
<dbReference type="InterPro" id="IPR011006">
    <property type="entry name" value="CheY-like_superfamily"/>
</dbReference>
<dbReference type="PROSITE" id="PS50110">
    <property type="entry name" value="RESPONSE_REGULATORY"/>
    <property type="match status" value="1"/>
</dbReference>
<keyword evidence="2" id="KW-0902">Two-component regulatory system</keyword>
<name>A0A7J4IV62_9ARCH</name>
<gene>
    <name evidence="4" type="ORF">HA254_02045</name>
</gene>
<dbReference type="AlphaFoldDB" id="A0A7J4IV62"/>
<dbReference type="Pfam" id="PF00072">
    <property type="entry name" value="Response_reg"/>
    <property type="match status" value="1"/>
</dbReference>
<reference evidence="5" key="1">
    <citation type="journal article" date="2020" name="bioRxiv">
        <title>A rank-normalized archaeal taxonomy based on genome phylogeny resolves widespread incomplete and uneven classifications.</title>
        <authorList>
            <person name="Rinke C."/>
            <person name="Chuvochina M."/>
            <person name="Mussig A.J."/>
            <person name="Chaumeil P.-A."/>
            <person name="Waite D.W."/>
            <person name="Whitman W.B."/>
            <person name="Parks D.H."/>
            <person name="Hugenholtz P."/>
        </authorList>
    </citation>
    <scope>NUCLEOTIDE SEQUENCE [LARGE SCALE GENOMIC DNA]</scope>
</reference>
<dbReference type="SMART" id="SM00448">
    <property type="entry name" value="REC"/>
    <property type="match status" value="1"/>
</dbReference>
<protein>
    <submittedName>
        <fullName evidence="4">Response regulator</fullName>
    </submittedName>
</protein>
<dbReference type="Proteomes" id="UP000565078">
    <property type="component" value="Unassembled WGS sequence"/>
</dbReference>